<keyword evidence="3" id="KW-0238">DNA-binding</keyword>
<feature type="region of interest" description="Disordered" evidence="6">
    <location>
        <begin position="56"/>
        <end position="86"/>
    </location>
</feature>
<keyword evidence="2" id="KW-0805">Transcription regulation</keyword>
<dbReference type="CDD" id="cd10017">
    <property type="entry name" value="B3_DNA"/>
    <property type="match status" value="1"/>
</dbReference>
<dbReference type="AlphaFoldDB" id="A0A835BFK2"/>
<dbReference type="PANTHER" id="PTHR31140">
    <property type="entry name" value="B3 DOMAIN-CONTAINING TRANSCRIPTION FACTOR ABI3"/>
    <property type="match status" value="1"/>
</dbReference>
<keyword evidence="5" id="KW-0539">Nucleus</keyword>
<comment type="caution">
    <text evidence="7">The sequence shown here is derived from an EMBL/GenBank/DDBJ whole genome shotgun (WGS) entry which is preliminary data.</text>
</comment>
<dbReference type="EMBL" id="JACEFO010001882">
    <property type="protein sequence ID" value="KAF8696215.1"/>
    <property type="molecule type" value="Genomic_DNA"/>
</dbReference>
<dbReference type="GO" id="GO:0003700">
    <property type="term" value="F:DNA-binding transcription factor activity"/>
    <property type="evidence" value="ECO:0007669"/>
    <property type="project" value="InterPro"/>
</dbReference>
<evidence type="ECO:0000256" key="2">
    <source>
        <dbReference type="ARBA" id="ARBA00023015"/>
    </source>
</evidence>
<dbReference type="PANTHER" id="PTHR31140:SF73">
    <property type="entry name" value="B3 DOMAIN-CONTAINING TRANSCRIPTION FACTOR FUS3"/>
    <property type="match status" value="1"/>
</dbReference>
<evidence type="ECO:0000313" key="7">
    <source>
        <dbReference type="EMBL" id="KAF8696215.1"/>
    </source>
</evidence>
<comment type="subcellular location">
    <subcellularLocation>
        <location evidence="1">Nucleus</location>
    </subcellularLocation>
</comment>
<dbReference type="GO" id="GO:0003677">
    <property type="term" value="F:DNA binding"/>
    <property type="evidence" value="ECO:0007669"/>
    <property type="project" value="UniProtKB-KW"/>
</dbReference>
<gene>
    <name evidence="7" type="ORF">HU200_037114</name>
</gene>
<dbReference type="OrthoDB" id="757982at2759"/>
<dbReference type="InterPro" id="IPR015300">
    <property type="entry name" value="DNA-bd_pseudobarrel_sf"/>
</dbReference>
<dbReference type="InterPro" id="IPR044800">
    <property type="entry name" value="LEC2-like"/>
</dbReference>
<evidence type="ECO:0000256" key="1">
    <source>
        <dbReference type="ARBA" id="ARBA00004123"/>
    </source>
</evidence>
<sequence>MACHASSRLPPGACHLAPERLAAPARPRPRPATSALACWLPHHACTPISELARHLSPRAPASPSPPARSPSGYKCPAHPNPRRRRRRRRCLLPSSIAAAFFSAARSIHRHGRHQQAPHLPGHLVLLLRRRHAAADHQEAKVRPPRAPRRRSEATGTSTCCECLGIRSPPAAVCGLASICMVNELDLNAAALDPDNYATGLRVLLQKELRNSDVSQLGRIVLPKKEAESYLPVLISKDGKSLCIYWPNNKSRMYVLENTGEYFPSIYNFDSIYCTCTFSACCQYSIVAYRVLYFVKVIGAKKAGYGQTATVPQIHEHMHIPTTLLPAPQVFHDYAAPVAPEDDMLAMVPQADEIFDGILNSLPEIPVANVRYSDFFDPFGDSMDMTNPLGSNHSVNLATHFHDEKTASSLFPYPKSGPLI</sequence>
<dbReference type="Proteomes" id="UP000636709">
    <property type="component" value="Unassembled WGS sequence"/>
</dbReference>
<keyword evidence="8" id="KW-1185">Reference proteome</keyword>
<dbReference type="GO" id="GO:0005634">
    <property type="term" value="C:nucleus"/>
    <property type="evidence" value="ECO:0007669"/>
    <property type="project" value="UniProtKB-SubCell"/>
</dbReference>
<dbReference type="SUPFAM" id="SSF101936">
    <property type="entry name" value="DNA-binding pseudobarrel domain"/>
    <property type="match status" value="1"/>
</dbReference>
<accession>A0A835BFK2</accession>
<dbReference type="InterPro" id="IPR003340">
    <property type="entry name" value="B3_DNA-bd"/>
</dbReference>
<name>A0A835BFK2_9POAL</name>
<proteinExistence type="predicted"/>
<organism evidence="7 8">
    <name type="scientific">Digitaria exilis</name>
    <dbReference type="NCBI Taxonomy" id="1010633"/>
    <lineage>
        <taxon>Eukaryota</taxon>
        <taxon>Viridiplantae</taxon>
        <taxon>Streptophyta</taxon>
        <taxon>Embryophyta</taxon>
        <taxon>Tracheophyta</taxon>
        <taxon>Spermatophyta</taxon>
        <taxon>Magnoliopsida</taxon>
        <taxon>Liliopsida</taxon>
        <taxon>Poales</taxon>
        <taxon>Poaceae</taxon>
        <taxon>PACMAD clade</taxon>
        <taxon>Panicoideae</taxon>
        <taxon>Panicodae</taxon>
        <taxon>Paniceae</taxon>
        <taxon>Anthephorinae</taxon>
        <taxon>Digitaria</taxon>
    </lineage>
</organism>
<keyword evidence="4" id="KW-0804">Transcription</keyword>
<evidence type="ECO:0000256" key="4">
    <source>
        <dbReference type="ARBA" id="ARBA00023163"/>
    </source>
</evidence>
<evidence type="ECO:0000256" key="3">
    <source>
        <dbReference type="ARBA" id="ARBA00023125"/>
    </source>
</evidence>
<reference evidence="7" key="1">
    <citation type="submission" date="2020-07" db="EMBL/GenBank/DDBJ databases">
        <title>Genome sequence and genetic diversity analysis of an under-domesticated orphan crop, white fonio (Digitaria exilis).</title>
        <authorList>
            <person name="Bennetzen J.L."/>
            <person name="Chen S."/>
            <person name="Ma X."/>
            <person name="Wang X."/>
            <person name="Yssel A.E.J."/>
            <person name="Chaluvadi S.R."/>
            <person name="Johnson M."/>
            <person name="Gangashetty P."/>
            <person name="Hamidou F."/>
            <person name="Sanogo M.D."/>
            <person name="Zwaenepoel A."/>
            <person name="Wallace J."/>
            <person name="Van De Peer Y."/>
            <person name="Van Deynze A."/>
        </authorList>
    </citation>
    <scope>NUCLEOTIDE SEQUENCE</scope>
    <source>
        <tissue evidence="7">Leaves</tissue>
    </source>
</reference>
<evidence type="ECO:0000313" key="8">
    <source>
        <dbReference type="Proteomes" id="UP000636709"/>
    </source>
</evidence>
<protein>
    <submittedName>
        <fullName evidence="7">Uncharacterized protein</fullName>
    </submittedName>
</protein>
<dbReference type="Gene3D" id="2.40.330.10">
    <property type="entry name" value="DNA-binding pseudobarrel domain"/>
    <property type="match status" value="1"/>
</dbReference>
<evidence type="ECO:0000256" key="5">
    <source>
        <dbReference type="ARBA" id="ARBA00023242"/>
    </source>
</evidence>
<evidence type="ECO:0000256" key="6">
    <source>
        <dbReference type="SAM" id="MobiDB-lite"/>
    </source>
</evidence>